<feature type="region of interest" description="Disordered" evidence="1">
    <location>
        <begin position="1"/>
        <end position="38"/>
    </location>
</feature>
<evidence type="ECO:0000313" key="3">
    <source>
        <dbReference type="Proteomes" id="UP001194468"/>
    </source>
</evidence>
<comment type="caution">
    <text evidence="2">The sequence shown here is derived from an EMBL/GenBank/DDBJ whole genome shotgun (WGS) entry which is preliminary data.</text>
</comment>
<keyword evidence="3" id="KW-1185">Reference proteome</keyword>
<gene>
    <name evidence="2" type="ORF">L210DRAFT_860844</name>
</gene>
<dbReference type="EMBL" id="WHUW01000166">
    <property type="protein sequence ID" value="KAF8419963.1"/>
    <property type="molecule type" value="Genomic_DNA"/>
</dbReference>
<reference evidence="2" key="1">
    <citation type="submission" date="2019-10" db="EMBL/GenBank/DDBJ databases">
        <authorList>
            <consortium name="DOE Joint Genome Institute"/>
            <person name="Kuo A."/>
            <person name="Miyauchi S."/>
            <person name="Kiss E."/>
            <person name="Drula E."/>
            <person name="Kohler A."/>
            <person name="Sanchez-Garcia M."/>
            <person name="Andreopoulos B."/>
            <person name="Barry K.W."/>
            <person name="Bonito G."/>
            <person name="Buee M."/>
            <person name="Carver A."/>
            <person name="Chen C."/>
            <person name="Cichocki N."/>
            <person name="Clum A."/>
            <person name="Culley D."/>
            <person name="Crous P.W."/>
            <person name="Fauchery L."/>
            <person name="Girlanda M."/>
            <person name="Hayes R."/>
            <person name="Keri Z."/>
            <person name="LaButti K."/>
            <person name="Lipzen A."/>
            <person name="Lombard V."/>
            <person name="Magnuson J."/>
            <person name="Maillard F."/>
            <person name="Morin E."/>
            <person name="Murat C."/>
            <person name="Nolan M."/>
            <person name="Ohm R."/>
            <person name="Pangilinan J."/>
            <person name="Pereira M."/>
            <person name="Perotto S."/>
            <person name="Peter M."/>
            <person name="Riley R."/>
            <person name="Sitrit Y."/>
            <person name="Stielow B."/>
            <person name="Szollosi G."/>
            <person name="Zifcakova L."/>
            <person name="Stursova M."/>
            <person name="Spatafora J.W."/>
            <person name="Tedersoo L."/>
            <person name="Vaario L.-M."/>
            <person name="Yamada A."/>
            <person name="Yan M."/>
            <person name="Wang P."/>
            <person name="Xu J."/>
            <person name="Bruns T."/>
            <person name="Baldrian P."/>
            <person name="Vilgalys R."/>
            <person name="Henrissat B."/>
            <person name="Grigoriev I.V."/>
            <person name="Hibbett D."/>
            <person name="Nagy L.G."/>
            <person name="Martin F.M."/>
        </authorList>
    </citation>
    <scope>NUCLEOTIDE SEQUENCE</scope>
    <source>
        <strain evidence="2">BED1</strain>
    </source>
</reference>
<dbReference type="AlphaFoldDB" id="A0AAD4BDB1"/>
<name>A0AAD4BDB1_BOLED</name>
<accession>A0AAD4BDB1</accession>
<dbReference type="Proteomes" id="UP001194468">
    <property type="component" value="Unassembled WGS sequence"/>
</dbReference>
<feature type="compositionally biased region" description="Low complexity" evidence="1">
    <location>
        <begin position="17"/>
        <end position="29"/>
    </location>
</feature>
<organism evidence="2 3">
    <name type="scientific">Boletus edulis BED1</name>
    <dbReference type="NCBI Taxonomy" id="1328754"/>
    <lineage>
        <taxon>Eukaryota</taxon>
        <taxon>Fungi</taxon>
        <taxon>Dikarya</taxon>
        <taxon>Basidiomycota</taxon>
        <taxon>Agaricomycotina</taxon>
        <taxon>Agaricomycetes</taxon>
        <taxon>Agaricomycetidae</taxon>
        <taxon>Boletales</taxon>
        <taxon>Boletineae</taxon>
        <taxon>Boletaceae</taxon>
        <taxon>Boletoideae</taxon>
        <taxon>Boletus</taxon>
    </lineage>
</organism>
<protein>
    <submittedName>
        <fullName evidence="2">Uncharacterized protein</fullName>
    </submittedName>
</protein>
<feature type="compositionally biased region" description="Basic and acidic residues" evidence="1">
    <location>
        <begin position="1"/>
        <end position="10"/>
    </location>
</feature>
<evidence type="ECO:0000313" key="2">
    <source>
        <dbReference type="EMBL" id="KAF8419963.1"/>
    </source>
</evidence>
<sequence length="340" mass="37421">MELKGIEPPHKKLKAETSTPSTVPDSVSTGSISGSQERTCDKDGYVIDVVKKRSEYIMKDLPMNPDNRWSRSFIPTTTLWCSIQNNIWNIPDDEFAVALQAIFRVVYPDVKYRVNTSSSVFSLASQCVSEWRSGIGSTALIMMIDFFSQLDDDADIRTTADYLKSEYRFLREDPDSLEPAGMFRSVFLLELLTRTHLVVASSDFVEISGWDLRAVAGGNNGAGVVALAAAAVIFSPDFPLSYKNKIKLPKVVNPLTGCGSSAPYQFSATHWSSDTTAYKESILRRGADFIQGTFAAAQAIKKLQSPPDGDNPVGASGAHNPRACLCKIKHFVLVSWLLRC</sequence>
<evidence type="ECO:0000256" key="1">
    <source>
        <dbReference type="SAM" id="MobiDB-lite"/>
    </source>
</evidence>
<reference evidence="2" key="2">
    <citation type="journal article" date="2020" name="Nat. Commun.">
        <title>Large-scale genome sequencing of mycorrhizal fungi provides insights into the early evolution of symbiotic traits.</title>
        <authorList>
            <person name="Miyauchi S."/>
            <person name="Kiss E."/>
            <person name="Kuo A."/>
            <person name="Drula E."/>
            <person name="Kohler A."/>
            <person name="Sanchez-Garcia M."/>
            <person name="Morin E."/>
            <person name="Andreopoulos B."/>
            <person name="Barry K.W."/>
            <person name="Bonito G."/>
            <person name="Buee M."/>
            <person name="Carver A."/>
            <person name="Chen C."/>
            <person name="Cichocki N."/>
            <person name="Clum A."/>
            <person name="Culley D."/>
            <person name="Crous P.W."/>
            <person name="Fauchery L."/>
            <person name="Girlanda M."/>
            <person name="Hayes R.D."/>
            <person name="Keri Z."/>
            <person name="LaButti K."/>
            <person name="Lipzen A."/>
            <person name="Lombard V."/>
            <person name="Magnuson J."/>
            <person name="Maillard F."/>
            <person name="Murat C."/>
            <person name="Nolan M."/>
            <person name="Ohm R.A."/>
            <person name="Pangilinan J."/>
            <person name="Pereira M.F."/>
            <person name="Perotto S."/>
            <person name="Peter M."/>
            <person name="Pfister S."/>
            <person name="Riley R."/>
            <person name="Sitrit Y."/>
            <person name="Stielow J.B."/>
            <person name="Szollosi G."/>
            <person name="Zifcakova L."/>
            <person name="Stursova M."/>
            <person name="Spatafora J.W."/>
            <person name="Tedersoo L."/>
            <person name="Vaario L.M."/>
            <person name="Yamada A."/>
            <person name="Yan M."/>
            <person name="Wang P."/>
            <person name="Xu J."/>
            <person name="Bruns T."/>
            <person name="Baldrian P."/>
            <person name="Vilgalys R."/>
            <person name="Dunand C."/>
            <person name="Henrissat B."/>
            <person name="Grigoriev I.V."/>
            <person name="Hibbett D."/>
            <person name="Nagy L.G."/>
            <person name="Martin F.M."/>
        </authorList>
    </citation>
    <scope>NUCLEOTIDE SEQUENCE</scope>
    <source>
        <strain evidence="2">BED1</strain>
    </source>
</reference>
<proteinExistence type="predicted"/>